<comment type="caution">
    <text evidence="2">The sequence shown here is derived from an EMBL/GenBank/DDBJ whole genome shotgun (WGS) entry which is preliminary data.</text>
</comment>
<keyword evidence="3" id="KW-1185">Reference proteome</keyword>
<reference evidence="2 3" key="1">
    <citation type="submission" date="2018-10" db="EMBL/GenBank/DDBJ databases">
        <title>Genome assembly for a Yunnan-Guizhou Plateau 3E fish, Anabarilius grahami (Regan), and its evolutionary and genetic applications.</title>
        <authorList>
            <person name="Jiang W."/>
        </authorList>
    </citation>
    <scope>NUCLEOTIDE SEQUENCE [LARGE SCALE GENOMIC DNA]</scope>
    <source>
        <strain evidence="2">AG-KIZ</strain>
        <tissue evidence="2">Muscle</tissue>
    </source>
</reference>
<accession>A0A3N0YYX0</accession>
<dbReference type="EMBL" id="RJVU01019434">
    <property type="protein sequence ID" value="ROL50878.1"/>
    <property type="molecule type" value="Genomic_DNA"/>
</dbReference>
<evidence type="ECO:0000313" key="3">
    <source>
        <dbReference type="Proteomes" id="UP000281406"/>
    </source>
</evidence>
<dbReference type="Proteomes" id="UP000281406">
    <property type="component" value="Unassembled WGS sequence"/>
</dbReference>
<evidence type="ECO:0000313" key="2">
    <source>
        <dbReference type="EMBL" id="ROL50878.1"/>
    </source>
</evidence>
<name>A0A3N0YYX0_ANAGA</name>
<feature type="region of interest" description="Disordered" evidence="1">
    <location>
        <begin position="58"/>
        <end position="92"/>
    </location>
</feature>
<organism evidence="2 3">
    <name type="scientific">Anabarilius grahami</name>
    <name type="common">Kanglang fish</name>
    <name type="synonym">Barilius grahami</name>
    <dbReference type="NCBI Taxonomy" id="495550"/>
    <lineage>
        <taxon>Eukaryota</taxon>
        <taxon>Metazoa</taxon>
        <taxon>Chordata</taxon>
        <taxon>Craniata</taxon>
        <taxon>Vertebrata</taxon>
        <taxon>Euteleostomi</taxon>
        <taxon>Actinopterygii</taxon>
        <taxon>Neopterygii</taxon>
        <taxon>Teleostei</taxon>
        <taxon>Ostariophysi</taxon>
        <taxon>Cypriniformes</taxon>
        <taxon>Xenocyprididae</taxon>
        <taxon>Xenocypridinae</taxon>
        <taxon>Xenocypridinae incertae sedis</taxon>
        <taxon>Anabarilius</taxon>
    </lineage>
</organism>
<proteinExistence type="predicted"/>
<gene>
    <name evidence="2" type="ORF">DPX16_15122</name>
</gene>
<dbReference type="AlphaFoldDB" id="A0A3N0YYX0"/>
<protein>
    <submittedName>
        <fullName evidence="2">Uncharacterized protein</fullName>
    </submittedName>
</protein>
<sequence length="170" mass="18978">MELNQRYESFTHGDLTWPVNQTFYLKVTKDFSQDQLNLGRTDVSVKCDETFLTRSAHADQHNRLGTTSHSTDRIPPQPSAGGSKPDQEDHRHHVQLLQHPGTAVNIHLKELCVTEMHSAKTLPVQTVLIRHNVTVFCIKTSCGEARNLPVDGPRCGPQCSSSPFKAALKL</sequence>
<evidence type="ECO:0000256" key="1">
    <source>
        <dbReference type="SAM" id="MobiDB-lite"/>
    </source>
</evidence>